<dbReference type="AlphaFoldDB" id="A0A7G6T3U8"/>
<evidence type="ECO:0000256" key="2">
    <source>
        <dbReference type="ARBA" id="ARBA00009773"/>
    </source>
</evidence>
<feature type="transmembrane region" description="Helical" evidence="6">
    <location>
        <begin position="343"/>
        <end position="373"/>
    </location>
</feature>
<evidence type="ECO:0000256" key="4">
    <source>
        <dbReference type="ARBA" id="ARBA00022989"/>
    </source>
</evidence>
<dbReference type="PANTHER" id="PTHR21716:SF61">
    <property type="entry name" value="BLR8064 PROTEIN"/>
    <property type="match status" value="1"/>
</dbReference>
<feature type="transmembrane region" description="Helical" evidence="6">
    <location>
        <begin position="91"/>
        <end position="117"/>
    </location>
</feature>
<feature type="transmembrane region" description="Helical" evidence="6">
    <location>
        <begin position="56"/>
        <end position="79"/>
    </location>
</feature>
<feature type="transmembrane region" description="Helical" evidence="6">
    <location>
        <begin position="240"/>
        <end position="267"/>
    </location>
</feature>
<dbReference type="PANTHER" id="PTHR21716">
    <property type="entry name" value="TRANSMEMBRANE PROTEIN"/>
    <property type="match status" value="1"/>
</dbReference>
<comment type="similarity">
    <text evidence="2">Belongs to the autoinducer-2 exporter (AI-2E) (TC 2.A.86) family.</text>
</comment>
<feature type="transmembrane region" description="Helical" evidence="6">
    <location>
        <begin position="191"/>
        <end position="209"/>
    </location>
</feature>
<dbReference type="EMBL" id="CP050296">
    <property type="protein sequence ID" value="QND61430.1"/>
    <property type="molecule type" value="Genomic_DNA"/>
</dbReference>
<evidence type="ECO:0000313" key="8">
    <source>
        <dbReference type="Proteomes" id="UP000515465"/>
    </source>
</evidence>
<name>A0A7G6T3U8_9HYPH</name>
<dbReference type="Pfam" id="PF01594">
    <property type="entry name" value="AI-2E_transport"/>
    <property type="match status" value="1"/>
</dbReference>
<dbReference type="GO" id="GO:0016020">
    <property type="term" value="C:membrane"/>
    <property type="evidence" value="ECO:0007669"/>
    <property type="project" value="UniProtKB-SubCell"/>
</dbReference>
<organism evidence="7 8">
    <name type="scientific">Mesorhizobium huakuii</name>
    <dbReference type="NCBI Taxonomy" id="28104"/>
    <lineage>
        <taxon>Bacteria</taxon>
        <taxon>Pseudomonadati</taxon>
        <taxon>Pseudomonadota</taxon>
        <taxon>Alphaproteobacteria</taxon>
        <taxon>Hyphomicrobiales</taxon>
        <taxon>Phyllobacteriaceae</taxon>
        <taxon>Mesorhizobium</taxon>
    </lineage>
</organism>
<dbReference type="InterPro" id="IPR002549">
    <property type="entry name" value="AI-2E-like"/>
</dbReference>
<keyword evidence="3 6" id="KW-0812">Transmembrane</keyword>
<dbReference type="SUPFAM" id="SSF56266">
    <property type="entry name" value="DmpA/ArgJ-like"/>
    <property type="match status" value="1"/>
</dbReference>
<dbReference type="Proteomes" id="UP000515465">
    <property type="component" value="Chromosome"/>
</dbReference>
<evidence type="ECO:0000256" key="1">
    <source>
        <dbReference type="ARBA" id="ARBA00004141"/>
    </source>
</evidence>
<evidence type="ECO:0000256" key="6">
    <source>
        <dbReference type="SAM" id="Phobius"/>
    </source>
</evidence>
<proteinExistence type="inferred from homology"/>
<evidence type="ECO:0000256" key="3">
    <source>
        <dbReference type="ARBA" id="ARBA00022692"/>
    </source>
</evidence>
<keyword evidence="5 6" id="KW-0472">Membrane</keyword>
<reference evidence="8" key="1">
    <citation type="journal article" date="2020" name="Mol. Plant Microbe">
        <title>Rhizobial microsymbionts of the narrowly endemic Oxytropis species growing in Kamchatka are characterized by significant genetic diversity and possess a set of genes that are associated with T3SS and T6SS secretion systems and can affect the development of symbiosis.</title>
        <authorList>
            <person name="Safronova V."/>
            <person name="Guro P."/>
            <person name="Sazanova A."/>
            <person name="Kuznetsova I."/>
            <person name="Belimov A."/>
            <person name="Yakubov V."/>
            <person name="Chirak E."/>
            <person name="Afonin A."/>
            <person name="Gogolev Y."/>
            <person name="Andronov E."/>
            <person name="Tikhonovich I."/>
        </authorList>
    </citation>
    <scope>NUCLEOTIDE SEQUENCE [LARGE SCALE GENOMIC DNA]</scope>
    <source>
        <strain evidence="8">583</strain>
    </source>
</reference>
<gene>
    <name evidence="7" type="ORF">HB778_26925</name>
</gene>
<protein>
    <submittedName>
        <fullName evidence="7">AI-2E family transporter</fullName>
    </submittedName>
</protein>
<evidence type="ECO:0000313" key="7">
    <source>
        <dbReference type="EMBL" id="QND61430.1"/>
    </source>
</evidence>
<keyword evidence="4 6" id="KW-1133">Transmembrane helix</keyword>
<accession>A0A7G6T3U8</accession>
<evidence type="ECO:0000256" key="5">
    <source>
        <dbReference type="ARBA" id="ARBA00023136"/>
    </source>
</evidence>
<sequence>MGRVFERDGRLKESRIQKPERQQRLFGLSTPLSSAVIPPLSAARWLLVLIVAAGVYFFHGFLFPVLAALVIAFASWPLYQRLLSGVGGNRTIAATLAILFILAFLVIPIALAGTYAINEVREWVGWAIETNRHGAVTPHWIATMPVVGDWLNEQWTTNFGHPGGIGELIQLVSGANIGSIYRGALAAGGSAFGLLLTLLFMMIALFFAYRDGEHFAGQVDRLGERILPTRWERISRVVPATISSTVTGMTVIAIGEGLVLGIAYWLAGVPSPVTLGALTGVMALIPGGAPLSFTLVSIYLAASGSPMAGLVLFLWGAVELFIVDKTLRPKLVGGPIKLPFLPTFFGLIGGVKTMGFLGLFIGPVLMALLVAIWREWLREVELVDEIAADSAAEIEARPQIEILPESGVAKKASA</sequence>
<feature type="transmembrane region" description="Helical" evidence="6">
    <location>
        <begin position="307"/>
        <end position="323"/>
    </location>
</feature>
<comment type="subcellular location">
    <subcellularLocation>
        <location evidence="1">Membrane</location>
        <topology evidence="1">Multi-pass membrane protein</topology>
    </subcellularLocation>
</comment>
<dbReference type="InterPro" id="IPR016117">
    <property type="entry name" value="ArgJ-like_dom_sf"/>
</dbReference>
<feature type="transmembrane region" description="Helical" evidence="6">
    <location>
        <begin position="273"/>
        <end position="300"/>
    </location>
</feature>